<keyword evidence="4" id="KW-0812">Transmembrane</keyword>
<comment type="cofactor">
    <cofactor evidence="1">
        <name>Mg(2+)</name>
        <dbReference type="ChEBI" id="CHEBI:18420"/>
    </cofactor>
</comment>
<proteinExistence type="inferred from homology"/>
<dbReference type="PROSITE" id="PS00893">
    <property type="entry name" value="NUDIX_BOX"/>
    <property type="match status" value="1"/>
</dbReference>
<dbReference type="EMBL" id="JBHSYS010000002">
    <property type="protein sequence ID" value="MFC6957705.1"/>
    <property type="molecule type" value="Genomic_DNA"/>
</dbReference>
<dbReference type="PANTHER" id="PTHR43046">
    <property type="entry name" value="GDP-MANNOSE MANNOSYL HYDROLASE"/>
    <property type="match status" value="1"/>
</dbReference>
<evidence type="ECO:0000259" key="5">
    <source>
        <dbReference type="PROSITE" id="PS51462"/>
    </source>
</evidence>
<feature type="transmembrane region" description="Helical" evidence="4">
    <location>
        <begin position="42"/>
        <end position="64"/>
    </location>
</feature>
<dbReference type="InterPro" id="IPR020476">
    <property type="entry name" value="Nudix_hydrolase"/>
</dbReference>
<dbReference type="RefSeq" id="WP_382349733.1">
    <property type="nucleotide sequence ID" value="NZ_JBHMBP010000002.1"/>
</dbReference>
<evidence type="ECO:0000313" key="6">
    <source>
        <dbReference type="EMBL" id="MFC6957705.1"/>
    </source>
</evidence>
<evidence type="ECO:0000256" key="4">
    <source>
        <dbReference type="SAM" id="Phobius"/>
    </source>
</evidence>
<name>A0ABW2D5T7_9ACTN</name>
<organism evidence="6 7">
    <name type="scientific">Glycomyces mayteni</name>
    <dbReference type="NCBI Taxonomy" id="543887"/>
    <lineage>
        <taxon>Bacteria</taxon>
        <taxon>Bacillati</taxon>
        <taxon>Actinomycetota</taxon>
        <taxon>Actinomycetes</taxon>
        <taxon>Glycomycetales</taxon>
        <taxon>Glycomycetaceae</taxon>
        <taxon>Glycomyces</taxon>
    </lineage>
</organism>
<feature type="domain" description="Nudix hydrolase" evidence="5">
    <location>
        <begin position="478"/>
        <end position="613"/>
    </location>
</feature>
<gene>
    <name evidence="6" type="ORF">ACFQS3_10915</name>
</gene>
<evidence type="ECO:0000313" key="7">
    <source>
        <dbReference type="Proteomes" id="UP001596470"/>
    </source>
</evidence>
<dbReference type="InterPro" id="IPR000086">
    <property type="entry name" value="NUDIX_hydrolase_dom"/>
</dbReference>
<dbReference type="PANTHER" id="PTHR43046:SF14">
    <property type="entry name" value="MUTT_NUDIX FAMILY PROTEIN"/>
    <property type="match status" value="1"/>
</dbReference>
<evidence type="ECO:0000256" key="3">
    <source>
        <dbReference type="ARBA" id="ARBA00022801"/>
    </source>
</evidence>
<dbReference type="Gene3D" id="3.90.79.10">
    <property type="entry name" value="Nucleoside Triphosphate Pyrophosphohydrolase"/>
    <property type="match status" value="1"/>
</dbReference>
<dbReference type="GO" id="GO:0016787">
    <property type="term" value="F:hydrolase activity"/>
    <property type="evidence" value="ECO:0007669"/>
    <property type="project" value="UniProtKB-KW"/>
</dbReference>
<comment type="similarity">
    <text evidence="2">Belongs to the Nudix hydrolase family.</text>
</comment>
<dbReference type="InterPro" id="IPR015797">
    <property type="entry name" value="NUDIX_hydrolase-like_dom_sf"/>
</dbReference>
<keyword evidence="4" id="KW-1133">Transmembrane helix</keyword>
<dbReference type="CDD" id="cd02883">
    <property type="entry name" value="NUDIX_Hydrolase"/>
    <property type="match status" value="1"/>
</dbReference>
<accession>A0ABW2D5T7</accession>
<evidence type="ECO:0000256" key="1">
    <source>
        <dbReference type="ARBA" id="ARBA00001946"/>
    </source>
</evidence>
<protein>
    <submittedName>
        <fullName evidence="6">NUDIX hydrolase</fullName>
    </submittedName>
</protein>
<dbReference type="SUPFAM" id="SSF55811">
    <property type="entry name" value="Nudix"/>
    <property type="match status" value="1"/>
</dbReference>
<keyword evidence="3 6" id="KW-0378">Hydrolase</keyword>
<dbReference type="InterPro" id="IPR020084">
    <property type="entry name" value="NUDIX_hydrolase_CS"/>
</dbReference>
<keyword evidence="7" id="KW-1185">Reference proteome</keyword>
<dbReference type="PROSITE" id="PS51462">
    <property type="entry name" value="NUDIX"/>
    <property type="match status" value="1"/>
</dbReference>
<keyword evidence="4" id="KW-0472">Membrane</keyword>
<comment type="caution">
    <text evidence="6">The sequence shown here is derived from an EMBL/GenBank/DDBJ whole genome shotgun (WGS) entry which is preliminary data.</text>
</comment>
<dbReference type="Pfam" id="PF00293">
    <property type="entry name" value="NUDIX"/>
    <property type="match status" value="1"/>
</dbReference>
<sequence length="614" mass="68620">MARSIISAHSIPILAVSLIALLQIAAVFSDLAKSFTSSYTGGFLQGILAALTLGSITGGALRIARRNRHTRRFFEDRAKDIMEGLPLESPELRQQFQGLPLLAHLKKYGWSTQVEFPAAECGIFVLGYQYFGHEAAIDGFDAVALTHLADRASEDAGYRHVILVHALSTFIPNDQLAAIAAEIEDRSVLRFRVTSRYSEADARLESRLQQAENDHLVKVSTTSQISDFSRVILDRTSRALRSLEIAHLSPLVLSDSALILQSVEGTVPSSVIPKGQQIADQDLDVFRRTVRTIVGIKRTWKRMSGSDIALSTIALSESHPGVKVRLLRNSGYLQLFPGRLNYADNLYRFGYEITETSLIAIIDRHLSVWIDGHSTRYSAKAAADALCGRAVVELARWMLARPEIQPKMSAWRHQMFGLFPEDESRQLIQSVFDHFAEGLEAMNAVSTRVTPSQYATFVRPAAQNDSERNVTLPAGDQTAHVSAGVIVRNEDRILIVRKVKPPNRGRWSVPGGHCEWGESARMAASRELHEEVGIEVDDLDLIYSGEIDEGQPCRHGLRLHIWFLYALDLSRMPTIQLETSELQEYRWVSESSLKRLRQRTPAFNLLLDQVKVYG</sequence>
<dbReference type="Proteomes" id="UP001596470">
    <property type="component" value="Unassembled WGS sequence"/>
</dbReference>
<reference evidence="7" key="1">
    <citation type="journal article" date="2019" name="Int. J. Syst. Evol. Microbiol.">
        <title>The Global Catalogue of Microorganisms (GCM) 10K type strain sequencing project: providing services to taxonomists for standard genome sequencing and annotation.</title>
        <authorList>
            <consortium name="The Broad Institute Genomics Platform"/>
            <consortium name="The Broad Institute Genome Sequencing Center for Infectious Disease"/>
            <person name="Wu L."/>
            <person name="Ma J."/>
        </authorList>
    </citation>
    <scope>NUCLEOTIDE SEQUENCE [LARGE SCALE GENOMIC DNA]</scope>
    <source>
        <strain evidence="7">KACC 12634</strain>
    </source>
</reference>
<evidence type="ECO:0000256" key="2">
    <source>
        <dbReference type="ARBA" id="ARBA00005582"/>
    </source>
</evidence>
<dbReference type="PRINTS" id="PR00502">
    <property type="entry name" value="NUDIXFAMILY"/>
</dbReference>